<sequence length="59" mass="5902">MAGAIGGLGYGKGVYSAALVTGAVLTPVPCVTRARGRVLPTALATAVLVVIGLLPLWIR</sequence>
<evidence type="ECO:0000313" key="3">
    <source>
        <dbReference type="Proteomes" id="UP000605897"/>
    </source>
</evidence>
<keyword evidence="1" id="KW-0812">Transmembrane</keyword>
<keyword evidence="1" id="KW-0472">Membrane</keyword>
<keyword evidence="1" id="KW-1133">Transmembrane helix</keyword>
<dbReference type="EMBL" id="BNAU01000007">
    <property type="protein sequence ID" value="GHF13720.1"/>
    <property type="molecule type" value="Genomic_DNA"/>
</dbReference>
<evidence type="ECO:0000313" key="2">
    <source>
        <dbReference type="EMBL" id="GHF13720.1"/>
    </source>
</evidence>
<organism evidence="2 3">
    <name type="scientific">Amycolatopsis deserti</name>
    <dbReference type="NCBI Taxonomy" id="185696"/>
    <lineage>
        <taxon>Bacteria</taxon>
        <taxon>Bacillati</taxon>
        <taxon>Actinomycetota</taxon>
        <taxon>Actinomycetes</taxon>
        <taxon>Pseudonocardiales</taxon>
        <taxon>Pseudonocardiaceae</taxon>
        <taxon>Amycolatopsis</taxon>
    </lineage>
</organism>
<feature type="transmembrane region" description="Helical" evidence="1">
    <location>
        <begin position="38"/>
        <end position="58"/>
    </location>
</feature>
<dbReference type="Proteomes" id="UP000605897">
    <property type="component" value="Unassembled WGS sequence"/>
</dbReference>
<proteinExistence type="predicted"/>
<dbReference type="RefSeq" id="WP_191247472.1">
    <property type="nucleotide sequence ID" value="NZ_BNAU01000007.1"/>
</dbReference>
<reference evidence="3" key="1">
    <citation type="journal article" date="2019" name="Int. J. Syst. Evol. Microbiol.">
        <title>The Global Catalogue of Microorganisms (GCM) 10K type strain sequencing project: providing services to taxonomists for standard genome sequencing and annotation.</title>
        <authorList>
            <consortium name="The Broad Institute Genomics Platform"/>
            <consortium name="The Broad Institute Genome Sequencing Center for Infectious Disease"/>
            <person name="Wu L."/>
            <person name="Ma J."/>
        </authorList>
    </citation>
    <scope>NUCLEOTIDE SEQUENCE [LARGE SCALE GENOMIC DNA]</scope>
    <source>
        <strain evidence="3">CGMCC 4.7677</strain>
    </source>
</reference>
<gene>
    <name evidence="2" type="ORF">GCM10017786_54240</name>
</gene>
<protein>
    <submittedName>
        <fullName evidence="2">Uncharacterized protein</fullName>
    </submittedName>
</protein>
<comment type="caution">
    <text evidence="2">The sequence shown here is derived from an EMBL/GenBank/DDBJ whole genome shotgun (WGS) entry which is preliminary data.</text>
</comment>
<name>A0ABQ3JAY2_9PSEU</name>
<accession>A0ABQ3JAY2</accession>
<evidence type="ECO:0000256" key="1">
    <source>
        <dbReference type="SAM" id="Phobius"/>
    </source>
</evidence>
<keyword evidence="3" id="KW-1185">Reference proteome</keyword>
<feature type="transmembrane region" description="Helical" evidence="1">
    <location>
        <begin position="13"/>
        <end position="31"/>
    </location>
</feature>